<dbReference type="InterPro" id="IPR036366">
    <property type="entry name" value="PGBDSf"/>
</dbReference>
<evidence type="ECO:0000256" key="1">
    <source>
        <dbReference type="SAM" id="MobiDB-lite"/>
    </source>
</evidence>
<evidence type="ECO:0000259" key="2">
    <source>
        <dbReference type="Pfam" id="PF01471"/>
    </source>
</evidence>
<sequence length="429" mass="45959">MRFTRQILAGFLAFMIGVGVSPDRALQFNFFPDMAEARSDAKAGGFHGQPKGKRPAGARTKHSRPSAGNVARPRPSGIAKPGPKPQGIAKPRPKPQGIAKPRPKPSIGTVPRPRPSLGAVPRPSRPAVKPGRPSMRPINKPSRPDPGVRPSRPGDFTKPIVGNRPGASRPPGSKPPGFRPPGSRPPNGKPPGQRPPLVGRPPGNKPGLRPPGWRPPHSRPPGWRPPYVQPPYYRPPHHRYGRYYYNNTWGWFFTGAVLGGTMAFVSTLPDNNCSKVMDGAETLYNCNGQLYRSTFYKDEKVYEAVSDAPNAASAEPTNVIGLALTKPMTRGAVVRDMQQRLYDFGYDGGGVDGVFGSGTSTALMWFQYDNGLDATGIVDVETAALLGYDSPVGAPVPNLPATAPQIERDTEVPSAQETAPEGMPGAASE</sequence>
<accession>A0A1X6ZS36</accession>
<dbReference type="InterPro" id="IPR036365">
    <property type="entry name" value="PGBD-like_sf"/>
</dbReference>
<dbReference type="EMBL" id="FWFJ01000028">
    <property type="protein sequence ID" value="SLN59204.1"/>
    <property type="molecule type" value="Genomic_DNA"/>
</dbReference>
<keyword evidence="4" id="KW-1185">Reference proteome</keyword>
<dbReference type="Pfam" id="PF01471">
    <property type="entry name" value="PG_binding_1"/>
    <property type="match status" value="1"/>
</dbReference>
<dbReference type="PRINTS" id="PR01217">
    <property type="entry name" value="PRICHEXTENSN"/>
</dbReference>
<dbReference type="SUPFAM" id="SSF47090">
    <property type="entry name" value="PGBD-like"/>
    <property type="match status" value="1"/>
</dbReference>
<dbReference type="Gene3D" id="1.10.101.10">
    <property type="entry name" value="PGBD-like superfamily/PGBD"/>
    <property type="match status" value="1"/>
</dbReference>
<evidence type="ECO:0000313" key="3">
    <source>
        <dbReference type="EMBL" id="SLN59204.1"/>
    </source>
</evidence>
<feature type="domain" description="Peptidoglycan binding-like" evidence="2">
    <location>
        <begin position="331"/>
        <end position="386"/>
    </location>
</feature>
<feature type="compositionally biased region" description="Basic residues" evidence="1">
    <location>
        <begin position="50"/>
        <end position="64"/>
    </location>
</feature>
<feature type="compositionally biased region" description="Pro residues" evidence="1">
    <location>
        <begin position="208"/>
        <end position="226"/>
    </location>
</feature>
<organism evidence="3 4">
    <name type="scientific">Roseovarius gaetbuli</name>
    <dbReference type="NCBI Taxonomy" id="1356575"/>
    <lineage>
        <taxon>Bacteria</taxon>
        <taxon>Pseudomonadati</taxon>
        <taxon>Pseudomonadota</taxon>
        <taxon>Alphaproteobacteria</taxon>
        <taxon>Rhodobacterales</taxon>
        <taxon>Roseobacteraceae</taxon>
        <taxon>Roseovarius</taxon>
    </lineage>
</organism>
<proteinExistence type="predicted"/>
<feature type="region of interest" description="Disordered" evidence="1">
    <location>
        <begin position="41"/>
        <end position="226"/>
    </location>
</feature>
<reference evidence="4" key="1">
    <citation type="submission" date="2017-03" db="EMBL/GenBank/DDBJ databases">
        <authorList>
            <person name="Rodrigo-Torres L."/>
            <person name="Arahal R.D."/>
            <person name="Lucena T."/>
        </authorList>
    </citation>
    <scope>NUCLEOTIDE SEQUENCE [LARGE SCALE GENOMIC DNA]</scope>
    <source>
        <strain evidence="4">CECT 8370</strain>
    </source>
</reference>
<name>A0A1X6ZS36_9RHOB</name>
<dbReference type="InterPro" id="IPR002477">
    <property type="entry name" value="Peptidoglycan-bd-like"/>
</dbReference>
<evidence type="ECO:0000313" key="4">
    <source>
        <dbReference type="Proteomes" id="UP000194012"/>
    </source>
</evidence>
<dbReference type="Proteomes" id="UP000194012">
    <property type="component" value="Unassembled WGS sequence"/>
</dbReference>
<gene>
    <name evidence="3" type="ORF">ROG8370_02720</name>
</gene>
<feature type="region of interest" description="Disordered" evidence="1">
    <location>
        <begin position="394"/>
        <end position="429"/>
    </location>
</feature>
<protein>
    <submittedName>
        <fullName evidence="3">Putative peptidoglycan binding domain protein</fullName>
    </submittedName>
</protein>
<dbReference type="AlphaFoldDB" id="A0A1X6ZS36"/>
<feature type="compositionally biased region" description="Pro residues" evidence="1">
    <location>
        <begin position="172"/>
        <end position="194"/>
    </location>
</feature>